<organism evidence="2 3">
    <name type="scientific">Desulfuromonas versatilis</name>
    <dbReference type="NCBI Taxonomy" id="2802975"/>
    <lineage>
        <taxon>Bacteria</taxon>
        <taxon>Pseudomonadati</taxon>
        <taxon>Thermodesulfobacteriota</taxon>
        <taxon>Desulfuromonadia</taxon>
        <taxon>Desulfuromonadales</taxon>
        <taxon>Desulfuromonadaceae</taxon>
        <taxon>Desulfuromonas</taxon>
    </lineage>
</organism>
<feature type="domain" description="LUD" evidence="1">
    <location>
        <begin position="11"/>
        <end position="206"/>
    </location>
</feature>
<evidence type="ECO:0000259" key="1">
    <source>
        <dbReference type="Pfam" id="PF02589"/>
    </source>
</evidence>
<dbReference type="RefSeq" id="WP_221249531.1">
    <property type="nucleotide sequence ID" value="NZ_AP024355.1"/>
</dbReference>
<dbReference type="Proteomes" id="UP001319827">
    <property type="component" value="Chromosome"/>
</dbReference>
<sequence length="212" mass="23218">MPTRAETLESCRDALTANGFEAFLAPSPQQAAELFFQEILPKLRPQTVSWGDSLTLETTGVLQRLEGRAGIELIKSFEQGVPWREIIERRRRALLSDLFLTGSNAVTGCGQLVNLDMIGNRTAAIAFGPKKVVIFAGRNKLVPDLEGAMARIRHHAAPANAGRHRFATPCATTGHCHDCTSPQRICNNWSVMAKSYPQGRIKVVLIDAELGL</sequence>
<dbReference type="PANTHER" id="PTHR36179">
    <property type="entry name" value="LUD_DOM DOMAIN-CONTAINING PROTEIN"/>
    <property type="match status" value="1"/>
</dbReference>
<reference evidence="2 3" key="1">
    <citation type="journal article" date="2016" name="C (Basel)">
        <title>Selective Growth of and Electricity Production by Marine Exoelectrogenic Bacteria in Self-Aggregated Hydrogel of Microbially Reduced Graphene Oxide.</title>
        <authorList>
            <person name="Yoshida N."/>
            <person name="Goto Y."/>
            <person name="Miyata Y."/>
        </authorList>
    </citation>
    <scope>NUCLEOTIDE SEQUENCE [LARGE SCALE GENOMIC DNA]</scope>
    <source>
        <strain evidence="2 3">NIT-T3</strain>
    </source>
</reference>
<dbReference type="PANTHER" id="PTHR36179:SF2">
    <property type="entry name" value="LUD DOMAIN-CONTAINING PROTEIN"/>
    <property type="match status" value="1"/>
</dbReference>
<accession>A0ABM8HW52</accession>
<reference evidence="2 3" key="2">
    <citation type="journal article" date="2021" name="Int. J. Syst. Evol. Microbiol.">
        <title>Isolation and Polyphasic Characterization of Desulfuromonas versatilis sp. Nov., an Electrogenic Bacteria Capable of Versatile Metabolism Isolated from a Graphene Oxide-Reducing Enrichment Culture.</title>
        <authorList>
            <person name="Xie L."/>
            <person name="Yoshida N."/>
            <person name="Ishii S."/>
            <person name="Meng L."/>
        </authorList>
    </citation>
    <scope>NUCLEOTIDE SEQUENCE [LARGE SCALE GENOMIC DNA]</scope>
    <source>
        <strain evidence="2 3">NIT-T3</strain>
    </source>
</reference>
<evidence type="ECO:0000313" key="3">
    <source>
        <dbReference type="Proteomes" id="UP001319827"/>
    </source>
</evidence>
<dbReference type="InterPro" id="IPR003741">
    <property type="entry name" value="LUD_dom"/>
</dbReference>
<evidence type="ECO:0000313" key="2">
    <source>
        <dbReference type="EMBL" id="BCR06155.1"/>
    </source>
</evidence>
<dbReference type="EMBL" id="AP024355">
    <property type="protein sequence ID" value="BCR06155.1"/>
    <property type="molecule type" value="Genomic_DNA"/>
</dbReference>
<proteinExistence type="predicted"/>
<gene>
    <name evidence="2" type="ORF">DESUT3_32240</name>
</gene>
<name>A0ABM8HW52_9BACT</name>
<dbReference type="Pfam" id="PF02589">
    <property type="entry name" value="LUD_dom"/>
    <property type="match status" value="1"/>
</dbReference>
<protein>
    <recommendedName>
        <fullName evidence="1">LUD domain-containing protein</fullName>
    </recommendedName>
</protein>
<keyword evidence="3" id="KW-1185">Reference proteome</keyword>